<evidence type="ECO:0000256" key="14">
    <source>
        <dbReference type="ARBA" id="ARBA00049267"/>
    </source>
</evidence>
<feature type="domain" description="FAD-binding PCMH-type" evidence="15">
    <location>
        <begin position="69"/>
        <end position="248"/>
    </location>
</feature>
<protein>
    <recommendedName>
        <fullName evidence="12">D-2-hydroxyglutarate dehydrogenase, mitochondrial</fullName>
        <ecNumber evidence="11">1.1.99.39</ecNumber>
    </recommendedName>
</protein>
<evidence type="ECO:0000256" key="7">
    <source>
        <dbReference type="ARBA" id="ARBA00022833"/>
    </source>
</evidence>
<sequence>MVIFTFAMFGRSLAPTVRRLFSSHAKIERSSFASVTAADIEHFKNVCSGGVLTDAEEIAPFNSDWLKKYHGNSKLVLRPKTTQQVSDILKYCNERRLAVVPQGGNTGLVGGSVPVHDEIILSTGMMNQIESFDAVSGIVVCQAGCILENLDRHVESFGYMMPLDLGAKGSCQIGGNASTNAGGLRLLRYGSLHGSILGVEAVLADGTIIDCLSTMRKDNTGYDLKQLFIGSEGTLGVITRLSVLTPPRPAAINVAMVACESFEAVQKTFVQARRHLGEILSAVEFLDRGSLDMVLSQQPQTTDPLSTNSPYYVLIETAGSNADHDMEKLETYLSDVMESGHVVDGTVAQDAAQAKKLFGIREDITLALSQRGYVYKYDVSIPIDDYYKIVEDTRERLAKHDAIVVGYGHLGDCNMHLNISTLAYDDGVMKDLEPYVFEWTAERRGSISAEHGIGTHKPEFLHLSKSLPAIDMMRSIKQTLDPNGILNPYKASHDACPDSVIYSFLS</sequence>
<evidence type="ECO:0000256" key="3">
    <source>
        <dbReference type="ARBA" id="ARBA00008000"/>
    </source>
</evidence>
<dbReference type="InterPro" id="IPR016166">
    <property type="entry name" value="FAD-bd_PCMH"/>
</dbReference>
<keyword evidence="10" id="KW-0496">Mitochondrion</keyword>
<comment type="similarity">
    <text evidence="3">Belongs to the FAD-binding oxidoreductase/transferase type 4 family.</text>
</comment>
<dbReference type="EMBL" id="VJMJ01000198">
    <property type="protein sequence ID" value="KAF0727352.1"/>
    <property type="molecule type" value="Genomic_DNA"/>
</dbReference>
<evidence type="ECO:0000256" key="9">
    <source>
        <dbReference type="ARBA" id="ARBA00023002"/>
    </source>
</evidence>
<dbReference type="InterPro" id="IPR036318">
    <property type="entry name" value="FAD-bd_PCMH-like_sf"/>
</dbReference>
<keyword evidence="5" id="KW-0479">Metal-binding</keyword>
<comment type="function">
    <text evidence="13">Catalyzes the oxidation of D-2-hydroxyglutarate (D-2-HG) to alpha-ketoglutarate. Also catalyzes the oxidation of other D-2-hydroxyacids, such as D-malate (D-MAL) and D-lactate (D-LAC). Exhibits high activities towards D-2-HG and D-MAL but a very weak activity towards D-LAC.</text>
</comment>
<keyword evidence="8" id="KW-0809">Transit peptide</keyword>
<keyword evidence="7" id="KW-0862">Zinc</keyword>
<dbReference type="Pfam" id="PF02913">
    <property type="entry name" value="FAD-oxidase_C"/>
    <property type="match status" value="1"/>
</dbReference>
<keyword evidence="4" id="KW-0285">Flavoprotein</keyword>
<dbReference type="GO" id="GO:0071949">
    <property type="term" value="F:FAD binding"/>
    <property type="evidence" value="ECO:0007669"/>
    <property type="project" value="InterPro"/>
</dbReference>
<evidence type="ECO:0000313" key="16">
    <source>
        <dbReference type="EMBL" id="KAF0727352.1"/>
    </source>
</evidence>
<evidence type="ECO:0000256" key="2">
    <source>
        <dbReference type="ARBA" id="ARBA00004173"/>
    </source>
</evidence>
<accession>A0A6G0WJD9</accession>
<comment type="subcellular location">
    <subcellularLocation>
        <location evidence="2">Mitochondrion</location>
    </subcellularLocation>
</comment>
<dbReference type="PANTHER" id="PTHR43716:SF1">
    <property type="entry name" value="D-2-HYDROXYGLUTARATE DEHYDROGENASE, MITOCHONDRIAL"/>
    <property type="match status" value="1"/>
</dbReference>
<evidence type="ECO:0000256" key="11">
    <source>
        <dbReference type="ARBA" id="ARBA00039003"/>
    </source>
</evidence>
<keyword evidence="6" id="KW-0274">FAD</keyword>
<dbReference type="VEuPathDB" id="FungiDB:AeMF1_002777"/>
<proteinExistence type="inferred from homology"/>
<dbReference type="Gene3D" id="3.30.70.2190">
    <property type="match status" value="1"/>
</dbReference>
<dbReference type="SUPFAM" id="SSF56176">
    <property type="entry name" value="FAD-binding/transporter-associated domain-like"/>
    <property type="match status" value="1"/>
</dbReference>
<dbReference type="Pfam" id="PF01565">
    <property type="entry name" value="FAD_binding_4"/>
    <property type="match status" value="1"/>
</dbReference>
<dbReference type="Gene3D" id="3.30.465.10">
    <property type="match status" value="1"/>
</dbReference>
<dbReference type="AlphaFoldDB" id="A0A6G0WJD9"/>
<keyword evidence="9" id="KW-0560">Oxidoreductase</keyword>
<dbReference type="InterPro" id="IPR016169">
    <property type="entry name" value="FAD-bd_PCMH_sub2"/>
</dbReference>
<comment type="catalytic activity">
    <reaction evidence="14">
        <text>(R)-malate + A = oxaloacetate + AH2</text>
        <dbReference type="Rhea" id="RHEA:67460"/>
        <dbReference type="ChEBI" id="CHEBI:13193"/>
        <dbReference type="ChEBI" id="CHEBI:15588"/>
        <dbReference type="ChEBI" id="CHEBI:16452"/>
        <dbReference type="ChEBI" id="CHEBI:17499"/>
    </reaction>
    <physiologicalReaction direction="left-to-right" evidence="14">
        <dbReference type="Rhea" id="RHEA:67461"/>
    </physiologicalReaction>
</comment>
<dbReference type="GO" id="GO:0051990">
    <property type="term" value="F:(R)-2-hydroxyglutarate dehydrogenase activity"/>
    <property type="evidence" value="ECO:0007669"/>
    <property type="project" value="UniProtKB-EC"/>
</dbReference>
<comment type="caution">
    <text evidence="16">The sequence shown here is derived from an EMBL/GenBank/DDBJ whole genome shotgun (WGS) entry which is preliminary data.</text>
</comment>
<evidence type="ECO:0000256" key="5">
    <source>
        <dbReference type="ARBA" id="ARBA00022723"/>
    </source>
</evidence>
<dbReference type="InterPro" id="IPR006094">
    <property type="entry name" value="Oxid_FAD_bind_N"/>
</dbReference>
<dbReference type="Gene3D" id="3.30.70.2740">
    <property type="match status" value="1"/>
</dbReference>
<dbReference type="FunFam" id="3.30.70.2740:FF:000002">
    <property type="entry name" value="D-2-hydroxyglutarate dehydrogenase mitochondrial"/>
    <property type="match status" value="1"/>
</dbReference>
<dbReference type="PROSITE" id="PS51387">
    <property type="entry name" value="FAD_PCMH"/>
    <property type="match status" value="1"/>
</dbReference>
<dbReference type="InterPro" id="IPR051264">
    <property type="entry name" value="FAD-oxidored/transferase_4"/>
</dbReference>
<dbReference type="InterPro" id="IPR016164">
    <property type="entry name" value="FAD-linked_Oxase-like_C"/>
</dbReference>
<evidence type="ECO:0000256" key="10">
    <source>
        <dbReference type="ARBA" id="ARBA00023128"/>
    </source>
</evidence>
<dbReference type="InterPro" id="IPR016171">
    <property type="entry name" value="Vanillyl_alc_oxidase_C-sub2"/>
</dbReference>
<reference evidence="16 17" key="1">
    <citation type="submission" date="2019-07" db="EMBL/GenBank/DDBJ databases">
        <title>Genomics analysis of Aphanomyces spp. identifies a new class of oomycete effector associated with host adaptation.</title>
        <authorList>
            <person name="Gaulin E."/>
        </authorList>
    </citation>
    <scope>NUCLEOTIDE SEQUENCE [LARGE SCALE GENOMIC DNA]</scope>
    <source>
        <strain evidence="16 17">ATCC 201684</strain>
    </source>
</reference>
<organism evidence="16 17">
    <name type="scientific">Aphanomyces euteiches</name>
    <dbReference type="NCBI Taxonomy" id="100861"/>
    <lineage>
        <taxon>Eukaryota</taxon>
        <taxon>Sar</taxon>
        <taxon>Stramenopiles</taxon>
        <taxon>Oomycota</taxon>
        <taxon>Saprolegniomycetes</taxon>
        <taxon>Saprolegniales</taxon>
        <taxon>Verrucalvaceae</taxon>
        <taxon>Aphanomyces</taxon>
    </lineage>
</organism>
<evidence type="ECO:0000256" key="4">
    <source>
        <dbReference type="ARBA" id="ARBA00022630"/>
    </source>
</evidence>
<dbReference type="FunFam" id="3.30.70.2190:FF:000001">
    <property type="entry name" value="D-2-hydroxyglutarate dehydrogenase mitochondrial"/>
    <property type="match status" value="1"/>
</dbReference>
<dbReference type="GO" id="GO:0005739">
    <property type="term" value="C:mitochondrion"/>
    <property type="evidence" value="ECO:0007669"/>
    <property type="project" value="UniProtKB-SubCell"/>
</dbReference>
<dbReference type="FunFam" id="3.30.465.10:FF:000053">
    <property type="entry name" value="D-lactate dehydrogenase (Cytochrome), putative"/>
    <property type="match status" value="1"/>
</dbReference>
<gene>
    <name evidence="16" type="ORF">Ae201684_014611</name>
</gene>
<dbReference type="GO" id="GO:0006108">
    <property type="term" value="P:malate metabolic process"/>
    <property type="evidence" value="ECO:0007669"/>
    <property type="project" value="UniProtKB-ARBA"/>
</dbReference>
<dbReference type="Gene3D" id="1.10.45.10">
    <property type="entry name" value="Vanillyl-alcohol Oxidase, Chain A, domain 4"/>
    <property type="match status" value="1"/>
</dbReference>
<dbReference type="EC" id="1.1.99.39" evidence="11"/>
<keyword evidence="17" id="KW-1185">Reference proteome</keyword>
<comment type="cofactor">
    <cofactor evidence="1">
        <name>FAD</name>
        <dbReference type="ChEBI" id="CHEBI:57692"/>
    </cofactor>
</comment>
<dbReference type="InterPro" id="IPR004113">
    <property type="entry name" value="FAD-bd_oxidored_4_C"/>
</dbReference>
<evidence type="ECO:0000256" key="12">
    <source>
        <dbReference type="ARBA" id="ARBA00039639"/>
    </source>
</evidence>
<evidence type="ECO:0000256" key="8">
    <source>
        <dbReference type="ARBA" id="ARBA00022946"/>
    </source>
</evidence>
<dbReference type="SUPFAM" id="SSF55103">
    <property type="entry name" value="FAD-linked oxidases, C-terminal domain"/>
    <property type="match status" value="1"/>
</dbReference>
<dbReference type="FunFam" id="1.10.45.10:FF:000001">
    <property type="entry name" value="D-lactate dehydrogenase mitochondrial"/>
    <property type="match status" value="1"/>
</dbReference>
<evidence type="ECO:0000313" key="17">
    <source>
        <dbReference type="Proteomes" id="UP000481153"/>
    </source>
</evidence>
<dbReference type="Gene3D" id="3.30.43.10">
    <property type="entry name" value="Uridine Diphospho-n-acetylenolpyruvylglucosamine Reductase, domain 2"/>
    <property type="match status" value="1"/>
</dbReference>
<dbReference type="GO" id="GO:0046872">
    <property type="term" value="F:metal ion binding"/>
    <property type="evidence" value="ECO:0007669"/>
    <property type="project" value="UniProtKB-KW"/>
</dbReference>
<dbReference type="Proteomes" id="UP000481153">
    <property type="component" value="Unassembled WGS sequence"/>
</dbReference>
<dbReference type="InterPro" id="IPR016167">
    <property type="entry name" value="FAD-bd_PCMH_sub1"/>
</dbReference>
<dbReference type="FunFam" id="3.30.43.10:FF:000002">
    <property type="entry name" value="D-2-hydroxyglutarate dehydrogenase, mitochondrial"/>
    <property type="match status" value="1"/>
</dbReference>
<name>A0A6G0WJD9_9STRA</name>
<evidence type="ECO:0000256" key="6">
    <source>
        <dbReference type="ARBA" id="ARBA00022827"/>
    </source>
</evidence>
<evidence type="ECO:0000256" key="13">
    <source>
        <dbReference type="ARBA" id="ARBA00045410"/>
    </source>
</evidence>
<evidence type="ECO:0000259" key="15">
    <source>
        <dbReference type="PROSITE" id="PS51387"/>
    </source>
</evidence>
<dbReference type="PANTHER" id="PTHR43716">
    <property type="entry name" value="D-2-HYDROXYGLUTARATE DEHYDROGENASE, MITOCHONDRIAL"/>
    <property type="match status" value="1"/>
</dbReference>
<evidence type="ECO:0000256" key="1">
    <source>
        <dbReference type="ARBA" id="ARBA00001974"/>
    </source>
</evidence>